<sequence length="171" mass="19285">MSFLPDPLVSEVISLLESIELAWIGEEIEEVINGGKPETFIVNQSKIEGKLTFKLGEKISSSDVRASGEKTRMKLSPFTLDEQINIINKTLETYTYEVSNNINEILKRANTIHLNESASDIELHLVDDESNEEFQLYTVDLDSIKKKLIVIQGLLLEMMSLPSKEILKDGD</sequence>
<dbReference type="RefSeq" id="WP_061507061.1">
    <property type="nucleotide sequence ID" value="NZ_BAPF01000029.1"/>
</dbReference>
<evidence type="ECO:0000313" key="1">
    <source>
        <dbReference type="EMBL" id="GBQ81567.1"/>
    </source>
</evidence>
<protein>
    <submittedName>
        <fullName evidence="1">Uncharacterized protein</fullName>
    </submittedName>
</protein>
<organism evidence="1 2">
    <name type="scientific">Acetobacter malorum DSM 14337</name>
    <dbReference type="NCBI Taxonomy" id="1307910"/>
    <lineage>
        <taxon>Bacteria</taxon>
        <taxon>Pseudomonadati</taxon>
        <taxon>Pseudomonadota</taxon>
        <taxon>Alphaproteobacteria</taxon>
        <taxon>Acetobacterales</taxon>
        <taxon>Acetobacteraceae</taxon>
        <taxon>Acetobacter</taxon>
    </lineage>
</organism>
<dbReference type="GeneID" id="29558720"/>
<comment type="caution">
    <text evidence="1">The sequence shown here is derived from an EMBL/GenBank/DDBJ whole genome shotgun (WGS) entry which is preliminary data.</text>
</comment>
<evidence type="ECO:0000313" key="2">
    <source>
        <dbReference type="Proteomes" id="UP001065047"/>
    </source>
</evidence>
<reference evidence="1" key="1">
    <citation type="submission" date="2013-04" db="EMBL/GenBank/DDBJ databases">
        <title>The genome sequencing project of 58 acetic acid bacteria.</title>
        <authorList>
            <person name="Okamoto-Kainuma A."/>
            <person name="Ishikawa M."/>
            <person name="Umino S."/>
            <person name="Koizumi Y."/>
            <person name="Shiwa Y."/>
            <person name="Yoshikawa H."/>
            <person name="Matsutani M."/>
            <person name="Matsushita K."/>
        </authorList>
    </citation>
    <scope>NUCLEOTIDE SEQUENCE</scope>
    <source>
        <strain evidence="1">DSM 14337</strain>
    </source>
</reference>
<keyword evidence="2" id="KW-1185">Reference proteome</keyword>
<name>A0ABQ0PUH5_9PROT</name>
<dbReference type="EMBL" id="BAPF01000029">
    <property type="protein sequence ID" value="GBQ81567.1"/>
    <property type="molecule type" value="Genomic_DNA"/>
</dbReference>
<gene>
    <name evidence="1" type="ORF">AA14337_2088</name>
</gene>
<accession>A0ABQ0PUH5</accession>
<dbReference type="Proteomes" id="UP001065047">
    <property type="component" value="Unassembled WGS sequence"/>
</dbReference>
<proteinExistence type="predicted"/>